<dbReference type="Proteomes" id="UP000176303">
    <property type="component" value="Unassembled WGS sequence"/>
</dbReference>
<dbReference type="Pfam" id="PF00294">
    <property type="entry name" value="PfkB"/>
    <property type="match status" value="1"/>
</dbReference>
<dbReference type="PRINTS" id="PR00990">
    <property type="entry name" value="RIBOKINASE"/>
</dbReference>
<dbReference type="EMBL" id="MGDZ01000045">
    <property type="protein sequence ID" value="OGL72999.1"/>
    <property type="molecule type" value="Genomic_DNA"/>
</dbReference>
<evidence type="ECO:0000313" key="5">
    <source>
        <dbReference type="EMBL" id="OGL72999.1"/>
    </source>
</evidence>
<accession>A0A1F7U434</accession>
<protein>
    <recommendedName>
        <fullName evidence="4">Carbohydrate kinase PfkB domain-containing protein</fullName>
    </recommendedName>
</protein>
<proteinExistence type="inferred from homology"/>
<dbReference type="Gene3D" id="3.40.1190.20">
    <property type="match status" value="1"/>
</dbReference>
<dbReference type="InterPro" id="IPR011611">
    <property type="entry name" value="PfkB_dom"/>
</dbReference>
<dbReference type="AlphaFoldDB" id="A0A1F7U434"/>
<keyword evidence="3" id="KW-0418">Kinase</keyword>
<dbReference type="InterPro" id="IPR002173">
    <property type="entry name" value="Carboh/pur_kinase_PfkB_CS"/>
</dbReference>
<feature type="domain" description="Carbohydrate kinase PfkB" evidence="4">
    <location>
        <begin position="47"/>
        <end position="306"/>
    </location>
</feature>
<name>A0A1F7U434_9BACT</name>
<dbReference type="InterPro" id="IPR002139">
    <property type="entry name" value="Ribo/fructo_kinase"/>
</dbReference>
<keyword evidence="2" id="KW-0808">Transferase</keyword>
<dbReference type="GO" id="GO:0008865">
    <property type="term" value="F:fructokinase activity"/>
    <property type="evidence" value="ECO:0007669"/>
    <property type="project" value="UniProtKB-ARBA"/>
</dbReference>
<comment type="similarity">
    <text evidence="1">Belongs to the carbohydrate kinase PfkB family.</text>
</comment>
<gene>
    <name evidence="5" type="ORF">A3D72_00350</name>
</gene>
<evidence type="ECO:0000256" key="3">
    <source>
        <dbReference type="ARBA" id="ARBA00022777"/>
    </source>
</evidence>
<dbReference type="PANTHER" id="PTHR43085">
    <property type="entry name" value="HEXOKINASE FAMILY MEMBER"/>
    <property type="match status" value="1"/>
</dbReference>
<dbReference type="PANTHER" id="PTHR43085:SF57">
    <property type="entry name" value="CARBOHYDRATE KINASE PFKB DOMAIN-CONTAINING PROTEIN"/>
    <property type="match status" value="1"/>
</dbReference>
<evidence type="ECO:0000259" key="4">
    <source>
        <dbReference type="Pfam" id="PF00294"/>
    </source>
</evidence>
<evidence type="ECO:0000256" key="1">
    <source>
        <dbReference type="ARBA" id="ARBA00010688"/>
    </source>
</evidence>
<dbReference type="PROSITE" id="PS00583">
    <property type="entry name" value="PFKB_KINASES_1"/>
    <property type="match status" value="1"/>
</dbReference>
<dbReference type="SUPFAM" id="SSF53613">
    <property type="entry name" value="Ribokinase-like"/>
    <property type="match status" value="1"/>
</dbReference>
<evidence type="ECO:0000313" key="6">
    <source>
        <dbReference type="Proteomes" id="UP000176303"/>
    </source>
</evidence>
<dbReference type="GO" id="GO:0006000">
    <property type="term" value="P:fructose metabolic process"/>
    <property type="evidence" value="ECO:0007669"/>
    <property type="project" value="UniProtKB-ARBA"/>
</dbReference>
<organism evidence="5 6">
    <name type="scientific">Candidatus Uhrbacteria bacterium RIFCSPHIGHO2_02_FULL_57_19</name>
    <dbReference type="NCBI Taxonomy" id="1802391"/>
    <lineage>
        <taxon>Bacteria</taxon>
        <taxon>Candidatus Uhriibacteriota</taxon>
    </lineage>
</organism>
<reference evidence="5 6" key="1">
    <citation type="journal article" date="2016" name="Nat. Commun.">
        <title>Thousands of microbial genomes shed light on interconnected biogeochemical processes in an aquifer system.</title>
        <authorList>
            <person name="Anantharaman K."/>
            <person name="Brown C.T."/>
            <person name="Hug L.A."/>
            <person name="Sharon I."/>
            <person name="Castelle C.J."/>
            <person name="Probst A.J."/>
            <person name="Thomas B.C."/>
            <person name="Singh A."/>
            <person name="Wilkins M.J."/>
            <person name="Karaoz U."/>
            <person name="Brodie E.L."/>
            <person name="Williams K.H."/>
            <person name="Hubbard S.S."/>
            <person name="Banfield J.F."/>
        </authorList>
    </citation>
    <scope>NUCLEOTIDE SEQUENCE [LARGE SCALE GENOMIC DNA]</scope>
</reference>
<dbReference type="InterPro" id="IPR029056">
    <property type="entry name" value="Ribokinase-like"/>
</dbReference>
<comment type="caution">
    <text evidence="5">The sequence shown here is derived from an EMBL/GenBank/DDBJ whole genome shotgun (WGS) entry which is preliminary data.</text>
</comment>
<dbReference type="InterPro" id="IPR050306">
    <property type="entry name" value="PfkB_Carbo_kinase"/>
</dbReference>
<sequence length="329" mass="36444">MAKHSTKFDIISIGDATLDTFVRVSEASVLCDVNREACLLCFNYADKIPIERLDRTAAGNAANNAVGSSRLGMKAAFYSVIGDDEIGHLIYSTMRVERVATDYLQVDPKNESNYSVVLSYKGERTILVYHAPRVYRLPEMAPSKWVYYTEIGENHEKLETRILAYIKKTNAKLAYNPGTGQIREGIERMKRILIETEVLFVNKQEAEKLAGRLGGIPALAAALREYGPKIVVITDGPRGAYVYDGRHTHSIGVFPVKVVEMTGAGDAFATGFITALHYGKPVYEALRWGSANSTGVIMQIGPQAGLLTRIGMQKMLKRFARIKATEMRV</sequence>
<dbReference type="STRING" id="1802391.A3D72_00350"/>
<evidence type="ECO:0000256" key="2">
    <source>
        <dbReference type="ARBA" id="ARBA00022679"/>
    </source>
</evidence>